<keyword evidence="1" id="KW-0472">Membrane</keyword>
<protein>
    <submittedName>
        <fullName evidence="2">Variable surface protein</fullName>
    </submittedName>
</protein>
<sequence length="322" mass="38379">MPRKNDESNFNFTGLYPECRNEFDQCSSKMHGLLYTSYSAICSDFRNNINARLSANWKIEVICIQLLFYLHDIIKKKHELNDNIKARCNYFYYKLLYIVKKYGGGCGKGDECYKYFTDIDEKTLEIMEYLDEIYNLINEFTISHNRTTDKTHKFKWWIEKLENHPYKNESNLNEELAKIILKCEEYRKNWNDKRFDYWAALLLTDSWMNTRKMSLNRKASETTKSIEEHTESLETKRVGAQPLMNTVADDVKNTGISIGTVFITFSILIIIFILYKYTPYYSFIKPRVHKLRKKLKKITKMIWALWTNLILNTKIHLMGVIK</sequence>
<evidence type="ECO:0000313" key="3">
    <source>
        <dbReference type="Proteomes" id="UP000195521"/>
    </source>
</evidence>
<evidence type="ECO:0000313" key="2">
    <source>
        <dbReference type="EMBL" id="GAW84150.1"/>
    </source>
</evidence>
<organism evidence="2 3">
    <name type="scientific">Plasmodium gonderi</name>
    <dbReference type="NCBI Taxonomy" id="77519"/>
    <lineage>
        <taxon>Eukaryota</taxon>
        <taxon>Sar</taxon>
        <taxon>Alveolata</taxon>
        <taxon>Apicomplexa</taxon>
        <taxon>Aconoidasida</taxon>
        <taxon>Haemosporida</taxon>
        <taxon>Plasmodiidae</taxon>
        <taxon>Plasmodium</taxon>
        <taxon>Plasmodium (Plasmodium)</taxon>
    </lineage>
</organism>
<name>A0A1Y1JPH3_PLAGO</name>
<keyword evidence="1" id="KW-1133">Transmembrane helix</keyword>
<proteinExistence type="predicted"/>
<gene>
    <name evidence="2" type="ORF">PGO_001380</name>
</gene>
<dbReference type="GeneID" id="39744958"/>
<dbReference type="RefSeq" id="XP_028546739.1">
    <property type="nucleotide sequence ID" value="XM_028690938.1"/>
</dbReference>
<reference evidence="3" key="1">
    <citation type="submission" date="2017-04" db="EMBL/GenBank/DDBJ databases">
        <title>Plasmodium gonderi genome.</title>
        <authorList>
            <person name="Arisue N."/>
            <person name="Honma H."/>
            <person name="Kawai S."/>
            <person name="Tougan T."/>
            <person name="Tanabe K."/>
            <person name="Horii T."/>
        </authorList>
    </citation>
    <scope>NUCLEOTIDE SEQUENCE [LARGE SCALE GENOMIC DNA]</scope>
    <source>
        <strain evidence="3">ATCC 30045</strain>
    </source>
</reference>
<evidence type="ECO:0000256" key="1">
    <source>
        <dbReference type="SAM" id="Phobius"/>
    </source>
</evidence>
<comment type="caution">
    <text evidence="2">The sequence shown here is derived from an EMBL/GenBank/DDBJ whole genome shotgun (WGS) entry which is preliminary data.</text>
</comment>
<feature type="transmembrane region" description="Helical" evidence="1">
    <location>
        <begin position="256"/>
        <end position="277"/>
    </location>
</feature>
<dbReference type="Proteomes" id="UP000195521">
    <property type="component" value="Unassembled WGS sequence"/>
</dbReference>
<dbReference type="AlphaFoldDB" id="A0A1Y1JPH3"/>
<dbReference type="EMBL" id="BDQF01000138">
    <property type="protein sequence ID" value="GAW84150.1"/>
    <property type="molecule type" value="Genomic_DNA"/>
</dbReference>
<keyword evidence="1" id="KW-0812">Transmembrane</keyword>
<accession>A0A1Y1JPH3</accession>
<keyword evidence="3" id="KW-1185">Reference proteome</keyword>
<feature type="transmembrane region" description="Helical" evidence="1">
    <location>
        <begin position="298"/>
        <end position="321"/>
    </location>
</feature>